<comment type="caution">
    <text evidence="4">The sequence shown here is derived from an EMBL/GenBank/DDBJ whole genome shotgun (WGS) entry which is preliminary data.</text>
</comment>
<evidence type="ECO:0000259" key="3">
    <source>
        <dbReference type="Pfam" id="PF00881"/>
    </source>
</evidence>
<dbReference type="InterPro" id="IPR029479">
    <property type="entry name" value="Nitroreductase"/>
</dbReference>
<feature type="domain" description="Nitroreductase" evidence="3">
    <location>
        <begin position="72"/>
        <end position="247"/>
    </location>
</feature>
<name>A0A0P9MN19_9PSED</name>
<dbReference type="GO" id="GO:0016491">
    <property type="term" value="F:oxidoreductase activity"/>
    <property type="evidence" value="ECO:0007669"/>
    <property type="project" value="UniProtKB-KW"/>
</dbReference>
<sequence length="268" mass="29016">MHHHQPDGIRHARRRSSQASRSVRCCVHDAVRRLQPLIAATCADPNAILVCAAVSPLPAFKEITMSAIVETIKHRISANSYDPTRQLSDQQIAELIDLATRAPSAFNLQNWRFVAVRSAQAKERLLPLAYSQRKVVDAAVTFIVCGTLKPHATLPAALKPAVDAGILDEAVFDMWIGAAQGMYSKNPALQRDEAIRSGSLAAMTLMLAATDLGMVSAPMIGFDQGAVADAFGLSADEIPVMMVTVGYAGEANWPQKPRKAVQYVLEFV</sequence>
<dbReference type="AlphaFoldDB" id="A0A0P9MN19"/>
<evidence type="ECO:0000313" key="4">
    <source>
        <dbReference type="EMBL" id="KPW93388.1"/>
    </source>
</evidence>
<accession>A0A0P9MN19</accession>
<keyword evidence="5" id="KW-1185">Reference proteome</keyword>
<dbReference type="Pfam" id="PF00881">
    <property type="entry name" value="Nitroreductase"/>
    <property type="match status" value="1"/>
</dbReference>
<dbReference type="PANTHER" id="PTHR43673:SF12">
    <property type="entry name" value="PROTEIN DRGA"/>
    <property type="match status" value="1"/>
</dbReference>
<dbReference type="Proteomes" id="UP000051335">
    <property type="component" value="Unassembled WGS sequence"/>
</dbReference>
<dbReference type="PANTHER" id="PTHR43673">
    <property type="entry name" value="NAD(P)H NITROREDUCTASE YDGI-RELATED"/>
    <property type="match status" value="1"/>
</dbReference>
<organism evidence="4 5">
    <name type="scientific">Pseudomonas syringae pv. coryli</name>
    <dbReference type="NCBI Taxonomy" id="317659"/>
    <lineage>
        <taxon>Bacteria</taxon>
        <taxon>Pseudomonadati</taxon>
        <taxon>Pseudomonadota</taxon>
        <taxon>Gammaproteobacteria</taxon>
        <taxon>Pseudomonadales</taxon>
        <taxon>Pseudomonadaceae</taxon>
        <taxon>Pseudomonas</taxon>
    </lineage>
</organism>
<evidence type="ECO:0000313" key="5">
    <source>
        <dbReference type="Proteomes" id="UP000051335"/>
    </source>
</evidence>
<gene>
    <name evidence="4" type="ORF">ALO75_04381</name>
</gene>
<dbReference type="CDD" id="cd02137">
    <property type="entry name" value="MhqN-like"/>
    <property type="match status" value="1"/>
</dbReference>
<evidence type="ECO:0000256" key="2">
    <source>
        <dbReference type="ARBA" id="ARBA00023002"/>
    </source>
</evidence>
<proteinExistence type="inferred from homology"/>
<protein>
    <submittedName>
        <fullName evidence="4">NADH nitroreductase</fullName>
    </submittedName>
</protein>
<dbReference type="SUPFAM" id="SSF55469">
    <property type="entry name" value="FMN-dependent nitroreductase-like"/>
    <property type="match status" value="1"/>
</dbReference>
<dbReference type="PATRIC" id="fig|317659.3.peg.1783"/>
<dbReference type="Gene3D" id="3.40.109.10">
    <property type="entry name" value="NADH Oxidase"/>
    <property type="match status" value="1"/>
</dbReference>
<evidence type="ECO:0000256" key="1">
    <source>
        <dbReference type="ARBA" id="ARBA00007118"/>
    </source>
</evidence>
<keyword evidence="2" id="KW-0560">Oxidoreductase</keyword>
<comment type="similarity">
    <text evidence="1">Belongs to the nitroreductase family.</text>
</comment>
<dbReference type="InterPro" id="IPR000415">
    <property type="entry name" value="Nitroreductase-like"/>
</dbReference>
<reference evidence="4 5" key="1">
    <citation type="submission" date="2015-09" db="EMBL/GenBank/DDBJ databases">
        <title>Genome announcement of multiple Pseudomonas syringae strains.</title>
        <authorList>
            <person name="Thakur S."/>
            <person name="Wang P.W."/>
            <person name="Gong Y."/>
            <person name="Weir B.S."/>
            <person name="Guttman D.S."/>
        </authorList>
    </citation>
    <scope>NUCLEOTIDE SEQUENCE [LARGE SCALE GENOMIC DNA]</scope>
    <source>
        <strain evidence="4 5">ICMP17001</strain>
    </source>
</reference>
<dbReference type="EMBL" id="LJQC01000795">
    <property type="protein sequence ID" value="KPW93388.1"/>
    <property type="molecule type" value="Genomic_DNA"/>
</dbReference>